<dbReference type="SUPFAM" id="SSF52833">
    <property type="entry name" value="Thioredoxin-like"/>
    <property type="match status" value="1"/>
</dbReference>
<evidence type="ECO:0000313" key="3">
    <source>
        <dbReference type="Proteomes" id="UP000229805"/>
    </source>
</evidence>
<dbReference type="AlphaFoldDB" id="A0A2M7UCU8"/>
<comment type="caution">
    <text evidence="2">The sequence shown here is derived from an EMBL/GenBank/DDBJ whole genome shotgun (WGS) entry which is preliminary data.</text>
</comment>
<accession>A0A2M7UCU8</accession>
<gene>
    <name evidence="2" type="ORF">COY11_05070</name>
</gene>
<proteinExistence type="predicted"/>
<evidence type="ECO:0000256" key="1">
    <source>
        <dbReference type="SAM" id="SignalP"/>
    </source>
</evidence>
<sequence>MTKKFLLLFLLLPLFLAGCAKVTAPEAKVSLLDNKIILFYGDTCPHCKVLEQFLDENKINERITMEKREVYKNKDNAKLMMEAVARCSLSSNNVGVPFLWTENKCFVGGEETTNFFKTKFKL</sequence>
<dbReference type="InterPro" id="IPR036249">
    <property type="entry name" value="Thioredoxin-like_sf"/>
</dbReference>
<feature type="chain" id="PRO_5014941591" evidence="1">
    <location>
        <begin position="21"/>
        <end position="122"/>
    </location>
</feature>
<protein>
    <submittedName>
        <fullName evidence="2">Uncharacterized protein</fullName>
    </submittedName>
</protein>
<dbReference type="Proteomes" id="UP000229805">
    <property type="component" value="Unassembled WGS sequence"/>
</dbReference>
<dbReference type="InterPro" id="IPR017937">
    <property type="entry name" value="Thioredoxin_CS"/>
</dbReference>
<reference evidence="3" key="1">
    <citation type="submission" date="2017-09" db="EMBL/GenBank/DDBJ databases">
        <title>Depth-based differentiation of microbial function through sediment-hosted aquifers and enrichment of novel symbionts in the deep terrestrial subsurface.</title>
        <authorList>
            <person name="Probst A.J."/>
            <person name="Ladd B."/>
            <person name="Jarett J.K."/>
            <person name="Geller-Mcgrath D.E."/>
            <person name="Sieber C.M.K."/>
            <person name="Emerson J.B."/>
            <person name="Anantharaman K."/>
            <person name="Thomas B.C."/>
            <person name="Malmstrom R."/>
            <person name="Stieglmeier M."/>
            <person name="Klingl A."/>
            <person name="Woyke T."/>
            <person name="Ryan C.M."/>
            <person name="Banfield J.F."/>
        </authorList>
    </citation>
    <scope>NUCLEOTIDE SEQUENCE [LARGE SCALE GENOMIC DNA]</scope>
</reference>
<dbReference type="Gene3D" id="3.40.30.10">
    <property type="entry name" value="Glutaredoxin"/>
    <property type="match status" value="1"/>
</dbReference>
<organism evidence="2 3">
    <name type="scientific">Candidatus Portnoybacteria bacterium CG_4_10_14_0_2_um_filter_44_20</name>
    <dbReference type="NCBI Taxonomy" id="1974799"/>
    <lineage>
        <taxon>Bacteria</taxon>
        <taxon>Candidatus Portnoyibacteriota</taxon>
    </lineage>
</organism>
<feature type="signal peptide" evidence="1">
    <location>
        <begin position="1"/>
        <end position="20"/>
    </location>
</feature>
<evidence type="ECO:0000313" key="2">
    <source>
        <dbReference type="EMBL" id="PIZ69042.1"/>
    </source>
</evidence>
<dbReference type="PROSITE" id="PS00194">
    <property type="entry name" value="THIOREDOXIN_1"/>
    <property type="match status" value="1"/>
</dbReference>
<keyword evidence="1" id="KW-0732">Signal</keyword>
<dbReference type="PROSITE" id="PS51354">
    <property type="entry name" value="GLUTAREDOXIN_2"/>
    <property type="match status" value="1"/>
</dbReference>
<dbReference type="EMBL" id="PFOG01000190">
    <property type="protein sequence ID" value="PIZ69042.1"/>
    <property type="molecule type" value="Genomic_DNA"/>
</dbReference>
<name>A0A2M7UCU8_9BACT</name>
<dbReference type="PROSITE" id="PS51257">
    <property type="entry name" value="PROKAR_LIPOPROTEIN"/>
    <property type="match status" value="1"/>
</dbReference>